<dbReference type="PANTHER" id="PTHR19290">
    <property type="entry name" value="BASIC HELIX-LOOP-HELIX PROTEIN NEUROGENIN-RELATED"/>
    <property type="match status" value="1"/>
</dbReference>
<dbReference type="InterPro" id="IPR050359">
    <property type="entry name" value="bHLH_transcription_factors"/>
</dbReference>
<dbReference type="SMART" id="SM00353">
    <property type="entry name" value="HLH"/>
    <property type="match status" value="1"/>
</dbReference>
<dbReference type="EMBL" id="OU895878">
    <property type="protein sequence ID" value="CAG9804844.1"/>
    <property type="molecule type" value="Genomic_DNA"/>
</dbReference>
<dbReference type="GO" id="GO:0046983">
    <property type="term" value="F:protein dimerization activity"/>
    <property type="evidence" value="ECO:0007669"/>
    <property type="project" value="InterPro"/>
</dbReference>
<dbReference type="GO" id="GO:0005634">
    <property type="term" value="C:nucleus"/>
    <property type="evidence" value="ECO:0007669"/>
    <property type="project" value="TreeGrafter"/>
</dbReference>
<dbReference type="CDD" id="cd11431">
    <property type="entry name" value="bHLH_TS_taxi_Dei"/>
    <property type="match status" value="1"/>
</dbReference>
<dbReference type="GO" id="GO:0070888">
    <property type="term" value="F:E-box binding"/>
    <property type="evidence" value="ECO:0007669"/>
    <property type="project" value="TreeGrafter"/>
</dbReference>
<dbReference type="SUPFAM" id="SSF47459">
    <property type="entry name" value="HLH, helix-loop-helix DNA-binding domain"/>
    <property type="match status" value="1"/>
</dbReference>
<feature type="domain" description="BHLH" evidence="2">
    <location>
        <begin position="128"/>
        <end position="187"/>
    </location>
</feature>
<dbReference type="PANTHER" id="PTHR19290:SF147">
    <property type="entry name" value="HELIX-LOOP-HELIX PROTEIN DELILAH"/>
    <property type="match status" value="1"/>
</dbReference>
<feature type="region of interest" description="Disordered" evidence="1">
    <location>
        <begin position="281"/>
        <end position="302"/>
    </location>
</feature>
<evidence type="ECO:0000313" key="3">
    <source>
        <dbReference type="EMBL" id="CAG9804844.1"/>
    </source>
</evidence>
<accession>A0A9N9RXA9</accession>
<feature type="compositionally biased region" description="Basic residues" evidence="1">
    <location>
        <begin position="45"/>
        <end position="57"/>
    </location>
</feature>
<proteinExistence type="predicted"/>
<dbReference type="AlphaFoldDB" id="A0A9N9RXA9"/>
<dbReference type="PROSITE" id="PS50888">
    <property type="entry name" value="BHLH"/>
    <property type="match status" value="1"/>
</dbReference>
<feature type="region of interest" description="Disordered" evidence="1">
    <location>
        <begin position="1"/>
        <end position="136"/>
    </location>
</feature>
<feature type="compositionally biased region" description="Basic residues" evidence="1">
    <location>
        <begin position="287"/>
        <end position="299"/>
    </location>
</feature>
<name>A0A9N9RXA9_9DIPT</name>
<reference evidence="3" key="1">
    <citation type="submission" date="2022-01" db="EMBL/GenBank/DDBJ databases">
        <authorList>
            <person name="King R."/>
        </authorList>
    </citation>
    <scope>NUCLEOTIDE SEQUENCE</scope>
</reference>
<reference evidence="3" key="2">
    <citation type="submission" date="2022-10" db="EMBL/GenBank/DDBJ databases">
        <authorList>
            <consortium name="ENA_rothamsted_submissions"/>
            <consortium name="culmorum"/>
            <person name="King R."/>
        </authorList>
    </citation>
    <scope>NUCLEOTIDE SEQUENCE</scope>
</reference>
<dbReference type="OrthoDB" id="10063280at2759"/>
<gene>
    <name evidence="3" type="ORF">CHIRRI_LOCUS7723</name>
</gene>
<dbReference type="GO" id="GO:0003700">
    <property type="term" value="F:DNA-binding transcription factor activity"/>
    <property type="evidence" value="ECO:0007669"/>
    <property type="project" value="TreeGrafter"/>
</dbReference>
<evidence type="ECO:0000259" key="2">
    <source>
        <dbReference type="PROSITE" id="PS50888"/>
    </source>
</evidence>
<keyword evidence="4" id="KW-1185">Reference proteome</keyword>
<dbReference type="InterPro" id="IPR036638">
    <property type="entry name" value="HLH_DNA-bd_sf"/>
</dbReference>
<evidence type="ECO:0000313" key="4">
    <source>
        <dbReference type="Proteomes" id="UP001153620"/>
    </source>
</evidence>
<feature type="compositionally biased region" description="Low complexity" evidence="1">
    <location>
        <begin position="21"/>
        <end position="34"/>
    </location>
</feature>
<feature type="compositionally biased region" description="Low complexity" evidence="1">
    <location>
        <begin position="95"/>
        <end position="110"/>
    </location>
</feature>
<protein>
    <recommendedName>
        <fullName evidence="2">BHLH domain-containing protein</fullName>
    </recommendedName>
</protein>
<evidence type="ECO:0000256" key="1">
    <source>
        <dbReference type="SAM" id="MobiDB-lite"/>
    </source>
</evidence>
<feature type="compositionally biased region" description="Polar residues" evidence="1">
    <location>
        <begin position="1"/>
        <end position="20"/>
    </location>
</feature>
<dbReference type="Pfam" id="PF00010">
    <property type="entry name" value="HLH"/>
    <property type="match status" value="1"/>
</dbReference>
<dbReference type="Gene3D" id="4.10.280.10">
    <property type="entry name" value="Helix-loop-helix DNA-binding domain"/>
    <property type="match status" value="1"/>
</dbReference>
<dbReference type="InterPro" id="IPR011598">
    <property type="entry name" value="bHLH_dom"/>
</dbReference>
<organism evidence="3 4">
    <name type="scientific">Chironomus riparius</name>
    <dbReference type="NCBI Taxonomy" id="315576"/>
    <lineage>
        <taxon>Eukaryota</taxon>
        <taxon>Metazoa</taxon>
        <taxon>Ecdysozoa</taxon>
        <taxon>Arthropoda</taxon>
        <taxon>Hexapoda</taxon>
        <taxon>Insecta</taxon>
        <taxon>Pterygota</taxon>
        <taxon>Neoptera</taxon>
        <taxon>Endopterygota</taxon>
        <taxon>Diptera</taxon>
        <taxon>Nematocera</taxon>
        <taxon>Chironomoidea</taxon>
        <taxon>Chironomidae</taxon>
        <taxon>Chironominae</taxon>
        <taxon>Chironomus</taxon>
    </lineage>
</organism>
<dbReference type="Proteomes" id="UP001153620">
    <property type="component" value="Chromosome 2"/>
</dbReference>
<sequence>MQSIITIDQSPDVTTMESDQNNNNENSSNNNLSIKKNEKYSLRQRGQRKSITNKHLKTASYINDQNINNNSNRRSKNSRNKISNNKNSSCDEVDATTLSATTASSSVTVSEKIPKEKPKQRAAPLSKYRRKTANARERTRMREINSAFENLRQSVPVVVAGSPSQSTNEKLTKITTLRMAMKYITILSDILDNKAELNDNLLASLMEVDGKKDQVTPPAPVVTLNSNQSKTCKEKLQQQPQISNVLAQNHHDYCKEFIRETIVKPVKSSKVVAAASSRKAVKANAAKTKKPPSKSHSKSQKINLKSQAMLTAAAIASNPSVLTIRNQSIGIHSNNHGSNMSSESKFINHLLGGNFNHSSSTTMINGNGINNNSLNCLSKYDLSPCLTPPNDDCPSELGLILESDGESLQLSEPCFSPLEFGLLLESDGESLHLSEPCLSPLSNLDAFNSINDLLHGSFSEHHSLEMYLS</sequence>
<dbReference type="GO" id="GO:0045944">
    <property type="term" value="P:positive regulation of transcription by RNA polymerase II"/>
    <property type="evidence" value="ECO:0007669"/>
    <property type="project" value="TreeGrafter"/>
</dbReference>
<dbReference type="GO" id="GO:0009653">
    <property type="term" value="P:anatomical structure morphogenesis"/>
    <property type="evidence" value="ECO:0007669"/>
    <property type="project" value="TreeGrafter"/>
</dbReference>